<organism evidence="3 4">
    <name type="scientific">Vulgatibacter incomptus</name>
    <dbReference type="NCBI Taxonomy" id="1391653"/>
    <lineage>
        <taxon>Bacteria</taxon>
        <taxon>Pseudomonadati</taxon>
        <taxon>Myxococcota</taxon>
        <taxon>Myxococcia</taxon>
        <taxon>Myxococcales</taxon>
        <taxon>Cystobacterineae</taxon>
        <taxon>Vulgatibacteraceae</taxon>
        <taxon>Vulgatibacter</taxon>
    </lineage>
</organism>
<dbReference type="KEGG" id="vin:AKJ08_2048"/>
<reference evidence="3 4" key="1">
    <citation type="submission" date="2015-08" db="EMBL/GenBank/DDBJ databases">
        <authorList>
            <person name="Babu N.S."/>
            <person name="Beckwith C.J."/>
            <person name="Beseler K.G."/>
            <person name="Brison A."/>
            <person name="Carone J.V."/>
            <person name="Caskin T.P."/>
            <person name="Diamond M."/>
            <person name="Durham M.E."/>
            <person name="Foxe J.M."/>
            <person name="Go M."/>
            <person name="Henderson B.A."/>
            <person name="Jones I.B."/>
            <person name="McGettigan J.A."/>
            <person name="Micheletti S.J."/>
            <person name="Nasrallah M.E."/>
            <person name="Ortiz D."/>
            <person name="Piller C.R."/>
            <person name="Privatt S.R."/>
            <person name="Schneider S.L."/>
            <person name="Sharp S."/>
            <person name="Smith T.C."/>
            <person name="Stanton J.D."/>
            <person name="Ullery H.E."/>
            <person name="Wilson R.J."/>
            <person name="Serrano M.G."/>
            <person name="Buck G."/>
            <person name="Lee V."/>
            <person name="Wang Y."/>
            <person name="Carvalho R."/>
            <person name="Voegtly L."/>
            <person name="Shi R."/>
            <person name="Duckworth R."/>
            <person name="Johnson A."/>
            <person name="Loviza R."/>
            <person name="Walstead R."/>
            <person name="Shah Z."/>
            <person name="Kiflezghi M."/>
            <person name="Wade K."/>
            <person name="Ball S.L."/>
            <person name="Bradley K.W."/>
            <person name="Asai D.J."/>
            <person name="Bowman C.A."/>
            <person name="Russell D.A."/>
            <person name="Pope W.H."/>
            <person name="Jacobs-Sera D."/>
            <person name="Hendrix R.W."/>
            <person name="Hatfull G.F."/>
        </authorList>
    </citation>
    <scope>NUCLEOTIDE SEQUENCE [LARGE SCALE GENOMIC DNA]</scope>
    <source>
        <strain evidence="3 4">DSM 27710</strain>
    </source>
</reference>
<evidence type="ECO:0000313" key="3">
    <source>
        <dbReference type="EMBL" id="AKU91661.1"/>
    </source>
</evidence>
<name>A0A0K1PE09_9BACT</name>
<protein>
    <recommendedName>
        <fullName evidence="2">Phospholipase C/D domain-containing protein</fullName>
    </recommendedName>
</protein>
<accession>A0A0K1PE09</accession>
<dbReference type="InterPro" id="IPR029002">
    <property type="entry name" value="PLPC/GPLD1"/>
</dbReference>
<evidence type="ECO:0000259" key="2">
    <source>
        <dbReference type="Pfam" id="PF00882"/>
    </source>
</evidence>
<dbReference type="OrthoDB" id="9786483at2"/>
<keyword evidence="4" id="KW-1185">Reference proteome</keyword>
<evidence type="ECO:0000256" key="1">
    <source>
        <dbReference type="SAM" id="MobiDB-lite"/>
    </source>
</evidence>
<dbReference type="EMBL" id="CP012332">
    <property type="protein sequence ID" value="AKU91661.1"/>
    <property type="molecule type" value="Genomic_DNA"/>
</dbReference>
<dbReference type="Proteomes" id="UP000055590">
    <property type="component" value="Chromosome"/>
</dbReference>
<feature type="region of interest" description="Disordered" evidence="1">
    <location>
        <begin position="302"/>
        <end position="337"/>
    </location>
</feature>
<dbReference type="PATRIC" id="fig|1391653.3.peg.2142"/>
<dbReference type="RefSeq" id="WP_082343030.1">
    <property type="nucleotide sequence ID" value="NZ_CP012332.1"/>
</dbReference>
<dbReference type="Pfam" id="PF00882">
    <property type="entry name" value="Zn_dep_PLPC"/>
    <property type="match status" value="1"/>
</dbReference>
<feature type="compositionally biased region" description="Acidic residues" evidence="1">
    <location>
        <begin position="326"/>
        <end position="337"/>
    </location>
</feature>
<gene>
    <name evidence="3" type="ORF">AKJ08_2048</name>
</gene>
<dbReference type="STRING" id="1391653.AKJ08_2048"/>
<feature type="domain" description="Phospholipase C/D" evidence="2">
    <location>
        <begin position="28"/>
        <end position="146"/>
    </location>
</feature>
<proteinExistence type="predicted"/>
<evidence type="ECO:0000313" key="4">
    <source>
        <dbReference type="Proteomes" id="UP000055590"/>
    </source>
</evidence>
<dbReference type="AlphaFoldDB" id="A0A0K1PE09"/>
<sequence>MKGFSVVLSFGVLLVLWPRDAWAWGPLTHLDFSGGALSQLGVLPSAMRILLAKCADDFLYGSLAADIIVGKNLARYAVHCHNWKVGWQVLDKARGEPQQAFALGFLAHLAADTVAHNYYVPYKTVQGHAFRRTGHAYWELRFDQKLGPDLWQTARRITRPSFRAHDEFLEDALAGSAVIPFGVSKRLFNQLLLAARMRKYQSMAAVVAAENEELPLTDEEVRTARALAVEQILGMLADGERCRAAGADPTGGRNLHFALGLRQNLREGSRKGEISANDAAEVVRRTRPAFHAAIHGKLELPDLPSRAGSVARDLVRDSAEQTDQATPEELETEDEAA</sequence>